<evidence type="ECO:0000256" key="1">
    <source>
        <dbReference type="SAM" id="SignalP"/>
    </source>
</evidence>
<evidence type="ECO:0000313" key="3">
    <source>
        <dbReference type="EnsemblPlants" id="KEH28081"/>
    </source>
</evidence>
<dbReference type="EMBL" id="CM001221">
    <property type="protein sequence ID" value="KEH28081.1"/>
    <property type="molecule type" value="Genomic_DNA"/>
</dbReference>
<protein>
    <submittedName>
        <fullName evidence="2">Leginsulin related MtN11/16/17 family</fullName>
    </submittedName>
</protein>
<evidence type="ECO:0000313" key="2">
    <source>
        <dbReference type="EMBL" id="KEH28081.1"/>
    </source>
</evidence>
<reference evidence="2 4" key="1">
    <citation type="journal article" date="2011" name="Nature">
        <title>The Medicago genome provides insight into the evolution of rhizobial symbioses.</title>
        <authorList>
            <person name="Young N.D."/>
            <person name="Debelle F."/>
            <person name="Oldroyd G.E."/>
            <person name="Geurts R."/>
            <person name="Cannon S.B."/>
            <person name="Udvardi M.K."/>
            <person name="Benedito V.A."/>
            <person name="Mayer K.F."/>
            <person name="Gouzy J."/>
            <person name="Schoof H."/>
            <person name="Van de Peer Y."/>
            <person name="Proost S."/>
            <person name="Cook D.R."/>
            <person name="Meyers B.C."/>
            <person name="Spannagl M."/>
            <person name="Cheung F."/>
            <person name="De Mita S."/>
            <person name="Krishnakumar V."/>
            <person name="Gundlach H."/>
            <person name="Zhou S."/>
            <person name="Mudge J."/>
            <person name="Bharti A.K."/>
            <person name="Murray J.D."/>
            <person name="Naoumkina M.A."/>
            <person name="Rosen B."/>
            <person name="Silverstein K.A."/>
            <person name="Tang H."/>
            <person name="Rombauts S."/>
            <person name="Zhao P.X."/>
            <person name="Zhou P."/>
            <person name="Barbe V."/>
            <person name="Bardou P."/>
            <person name="Bechner M."/>
            <person name="Bellec A."/>
            <person name="Berger A."/>
            <person name="Berges H."/>
            <person name="Bidwell S."/>
            <person name="Bisseling T."/>
            <person name="Choisne N."/>
            <person name="Couloux A."/>
            <person name="Denny R."/>
            <person name="Deshpande S."/>
            <person name="Dai X."/>
            <person name="Doyle J.J."/>
            <person name="Dudez A.M."/>
            <person name="Farmer A.D."/>
            <person name="Fouteau S."/>
            <person name="Franken C."/>
            <person name="Gibelin C."/>
            <person name="Gish J."/>
            <person name="Goldstein S."/>
            <person name="Gonzalez A.J."/>
            <person name="Green P.J."/>
            <person name="Hallab A."/>
            <person name="Hartog M."/>
            <person name="Hua A."/>
            <person name="Humphray S.J."/>
            <person name="Jeong D.H."/>
            <person name="Jing Y."/>
            <person name="Jocker A."/>
            <person name="Kenton S.M."/>
            <person name="Kim D.J."/>
            <person name="Klee K."/>
            <person name="Lai H."/>
            <person name="Lang C."/>
            <person name="Lin S."/>
            <person name="Macmil S.L."/>
            <person name="Magdelenat G."/>
            <person name="Matthews L."/>
            <person name="McCorrison J."/>
            <person name="Monaghan E.L."/>
            <person name="Mun J.H."/>
            <person name="Najar F.Z."/>
            <person name="Nicholson C."/>
            <person name="Noirot C."/>
            <person name="O'Bleness M."/>
            <person name="Paule C.R."/>
            <person name="Poulain J."/>
            <person name="Prion F."/>
            <person name="Qin B."/>
            <person name="Qu C."/>
            <person name="Retzel E.F."/>
            <person name="Riddle C."/>
            <person name="Sallet E."/>
            <person name="Samain S."/>
            <person name="Samson N."/>
            <person name="Sanders I."/>
            <person name="Saurat O."/>
            <person name="Scarpelli C."/>
            <person name="Schiex T."/>
            <person name="Segurens B."/>
            <person name="Severin A.J."/>
            <person name="Sherrier D.J."/>
            <person name="Shi R."/>
            <person name="Sims S."/>
            <person name="Singer S.R."/>
            <person name="Sinharoy S."/>
            <person name="Sterck L."/>
            <person name="Viollet A."/>
            <person name="Wang B.B."/>
            <person name="Wang K."/>
            <person name="Wang M."/>
            <person name="Wang X."/>
            <person name="Warfsmann J."/>
            <person name="Weissenbach J."/>
            <person name="White D.D."/>
            <person name="White J.D."/>
            <person name="Wiley G.B."/>
            <person name="Wincker P."/>
            <person name="Xing Y."/>
            <person name="Yang L."/>
            <person name="Yao Z."/>
            <person name="Ying F."/>
            <person name="Zhai J."/>
            <person name="Zhou L."/>
            <person name="Zuber A."/>
            <person name="Denarie J."/>
            <person name="Dixon R.A."/>
            <person name="May G.D."/>
            <person name="Schwartz D.C."/>
            <person name="Rogers J."/>
            <person name="Quetier F."/>
            <person name="Town C.D."/>
            <person name="Roe B.A."/>
        </authorList>
    </citation>
    <scope>NUCLEOTIDE SEQUENCE [LARGE SCALE GENOMIC DNA]</scope>
    <source>
        <strain evidence="2">A17</strain>
        <strain evidence="3 4">cv. Jemalong A17</strain>
    </source>
</reference>
<keyword evidence="1" id="KW-0732">Signal</keyword>
<feature type="chain" id="PRO_5014499595" evidence="1">
    <location>
        <begin position="23"/>
        <end position="68"/>
    </location>
</feature>
<dbReference type="AlphaFoldDB" id="A0A072UF54"/>
<keyword evidence="4" id="KW-1185">Reference proteome</keyword>
<accession>A0A072UF54</accession>
<reference evidence="2 4" key="2">
    <citation type="journal article" date="2014" name="BMC Genomics">
        <title>An improved genome release (version Mt4.0) for the model legume Medicago truncatula.</title>
        <authorList>
            <person name="Tang H."/>
            <person name="Krishnakumar V."/>
            <person name="Bidwell S."/>
            <person name="Rosen B."/>
            <person name="Chan A."/>
            <person name="Zhou S."/>
            <person name="Gentzbittel L."/>
            <person name="Childs K.L."/>
            <person name="Yandell M."/>
            <person name="Gundlach H."/>
            <person name="Mayer K.F."/>
            <person name="Schwartz D.C."/>
            <person name="Town C.D."/>
        </authorList>
    </citation>
    <scope>GENOME REANNOTATION</scope>
    <source>
        <strain evidence="2">A17</strain>
        <strain evidence="3 4">cv. Jemalong A17</strain>
    </source>
</reference>
<dbReference type="Proteomes" id="UP000002051">
    <property type="component" value="Chromosome 5"/>
</dbReference>
<sequence length="68" mass="7512">MTYVKLATLAVFMLTIFLIVQTKNVQAGQCPSAGRSCYQLSPNACGDIEECICHSEWLYDGGICKTLY</sequence>
<dbReference type="EnsemblPlants" id="KEH28081">
    <property type="protein sequence ID" value="KEH28081"/>
    <property type="gene ID" value="MTR_5g464390"/>
</dbReference>
<gene>
    <name evidence="2" type="ordered locus">MTR_5g464390</name>
</gene>
<dbReference type="HOGENOM" id="CLU_2816287_0_0_1"/>
<organism evidence="2 4">
    <name type="scientific">Medicago truncatula</name>
    <name type="common">Barrel medic</name>
    <name type="synonym">Medicago tribuloides</name>
    <dbReference type="NCBI Taxonomy" id="3880"/>
    <lineage>
        <taxon>Eukaryota</taxon>
        <taxon>Viridiplantae</taxon>
        <taxon>Streptophyta</taxon>
        <taxon>Embryophyta</taxon>
        <taxon>Tracheophyta</taxon>
        <taxon>Spermatophyta</taxon>
        <taxon>Magnoliopsida</taxon>
        <taxon>eudicotyledons</taxon>
        <taxon>Gunneridae</taxon>
        <taxon>Pentapetalae</taxon>
        <taxon>rosids</taxon>
        <taxon>fabids</taxon>
        <taxon>Fabales</taxon>
        <taxon>Fabaceae</taxon>
        <taxon>Papilionoideae</taxon>
        <taxon>50 kb inversion clade</taxon>
        <taxon>NPAAA clade</taxon>
        <taxon>Hologalegina</taxon>
        <taxon>IRL clade</taxon>
        <taxon>Trifolieae</taxon>
        <taxon>Medicago</taxon>
    </lineage>
</organism>
<name>A0A072UF54_MEDTR</name>
<reference evidence="3" key="3">
    <citation type="submission" date="2015-04" db="UniProtKB">
        <authorList>
            <consortium name="EnsemblPlants"/>
        </authorList>
    </citation>
    <scope>IDENTIFICATION</scope>
    <source>
        <strain evidence="3">cv. Jemalong A17</strain>
    </source>
</reference>
<proteinExistence type="predicted"/>
<feature type="signal peptide" evidence="1">
    <location>
        <begin position="1"/>
        <end position="22"/>
    </location>
</feature>
<evidence type="ECO:0000313" key="4">
    <source>
        <dbReference type="Proteomes" id="UP000002051"/>
    </source>
</evidence>